<dbReference type="AlphaFoldDB" id="A0A0A8YNG1"/>
<reference evidence="1" key="1">
    <citation type="submission" date="2014-09" db="EMBL/GenBank/DDBJ databases">
        <authorList>
            <person name="Magalhaes I.L.F."/>
            <person name="Oliveira U."/>
            <person name="Santos F.R."/>
            <person name="Vidigal T.H.D.A."/>
            <person name="Brescovit A.D."/>
            <person name="Santos A.J."/>
        </authorList>
    </citation>
    <scope>NUCLEOTIDE SEQUENCE</scope>
    <source>
        <tissue evidence="1">Shoot tissue taken approximately 20 cm above the soil surface</tissue>
    </source>
</reference>
<organism evidence="1">
    <name type="scientific">Arundo donax</name>
    <name type="common">Giant reed</name>
    <name type="synonym">Donax arundinaceus</name>
    <dbReference type="NCBI Taxonomy" id="35708"/>
    <lineage>
        <taxon>Eukaryota</taxon>
        <taxon>Viridiplantae</taxon>
        <taxon>Streptophyta</taxon>
        <taxon>Embryophyta</taxon>
        <taxon>Tracheophyta</taxon>
        <taxon>Spermatophyta</taxon>
        <taxon>Magnoliopsida</taxon>
        <taxon>Liliopsida</taxon>
        <taxon>Poales</taxon>
        <taxon>Poaceae</taxon>
        <taxon>PACMAD clade</taxon>
        <taxon>Arundinoideae</taxon>
        <taxon>Arundineae</taxon>
        <taxon>Arundo</taxon>
    </lineage>
</organism>
<accession>A0A0A8YNG1</accession>
<proteinExistence type="predicted"/>
<sequence length="48" mass="5483">MVKLTCMCLGFTMTQNLYCMVSNTWKIYRPILSRANVTNKSKVAGLHD</sequence>
<evidence type="ECO:0000313" key="1">
    <source>
        <dbReference type="EMBL" id="JAD28259.1"/>
    </source>
</evidence>
<name>A0A0A8YNG1_ARUDO</name>
<reference evidence="1" key="2">
    <citation type="journal article" date="2015" name="Data Brief">
        <title>Shoot transcriptome of the giant reed, Arundo donax.</title>
        <authorList>
            <person name="Barrero R.A."/>
            <person name="Guerrero F.D."/>
            <person name="Moolhuijzen P."/>
            <person name="Goolsby J.A."/>
            <person name="Tidwell J."/>
            <person name="Bellgard S.E."/>
            <person name="Bellgard M.I."/>
        </authorList>
    </citation>
    <scope>NUCLEOTIDE SEQUENCE</scope>
    <source>
        <tissue evidence="1">Shoot tissue taken approximately 20 cm above the soil surface</tissue>
    </source>
</reference>
<dbReference type="EMBL" id="GBRH01269636">
    <property type="protein sequence ID" value="JAD28259.1"/>
    <property type="molecule type" value="Transcribed_RNA"/>
</dbReference>
<protein>
    <submittedName>
        <fullName evidence="1">Uncharacterized protein</fullName>
    </submittedName>
</protein>